<sequence>MIRINISFVMLLSLLGWLLLMLVPYLSMRSFQQYSTMLAAGPPVIYQALGVSLFCGTVLLFSSRDFFNAISLDKLGTTRSLFVVFCIYTGILAFWSISPVTSMLFTILHLGVFGCFVVMWQRPEAVERFLPLLGFAVFAALVMLGIHLGFRQRTFGFMPPNDIAKLAMVGSVFCAFGHKRTRLVGMLIGLAFILVTQSRGTLIAFGIFWGLLWFTGRFGVMKLTVLLGGTGVACMVLISDQILSDGRFFGGLLDSIFLLDDAERGLGSGLTGRLDHWIVASQIISDNLLFGHGLRTRGPFTIDPISSPDFNAHSGYLNMILDIGLVGSCILLGLIIVNMVRRLREIWHGEGNERWRNQIAFSFLVAALFIWALEPIYINLGAPFSLVMLLQLASPLQARHRLLTQPDDQTDAEPLLVS</sequence>
<proteinExistence type="predicted"/>
<dbReference type="RefSeq" id="WP_037163314.1">
    <property type="nucleotide sequence ID" value="NZ_CAJXID010000001.1"/>
</dbReference>
<dbReference type="OrthoDB" id="8209292at2"/>
<feature type="transmembrane region" description="Helical" evidence="5">
    <location>
        <begin position="44"/>
        <end position="61"/>
    </location>
</feature>
<feature type="transmembrane region" description="Helical" evidence="5">
    <location>
        <begin position="359"/>
        <end position="378"/>
    </location>
</feature>
<evidence type="ECO:0000313" key="8">
    <source>
        <dbReference type="Proteomes" id="UP000052167"/>
    </source>
</evidence>
<evidence type="ECO:0000313" key="7">
    <source>
        <dbReference type="EMBL" id="KEQ10349.1"/>
    </source>
</evidence>
<feature type="transmembrane region" description="Helical" evidence="5">
    <location>
        <begin position="81"/>
        <end position="97"/>
    </location>
</feature>
<feature type="transmembrane region" description="Helical" evidence="5">
    <location>
        <begin position="316"/>
        <end position="338"/>
    </location>
</feature>
<evidence type="ECO:0000256" key="1">
    <source>
        <dbReference type="ARBA" id="ARBA00004141"/>
    </source>
</evidence>
<feature type="transmembrane region" description="Helical" evidence="5">
    <location>
        <begin position="132"/>
        <end position="150"/>
    </location>
</feature>
<dbReference type="InterPro" id="IPR051533">
    <property type="entry name" value="WaaL-like"/>
</dbReference>
<comment type="caution">
    <text evidence="7">The sequence shown here is derived from an EMBL/GenBank/DDBJ whole genome shotgun (WGS) entry which is preliminary data.</text>
</comment>
<feature type="transmembrane region" description="Helical" evidence="5">
    <location>
        <begin position="103"/>
        <end position="120"/>
    </location>
</feature>
<keyword evidence="2 5" id="KW-0812">Transmembrane</keyword>
<dbReference type="PANTHER" id="PTHR37422:SF17">
    <property type="entry name" value="O-ANTIGEN LIGASE"/>
    <property type="match status" value="1"/>
</dbReference>
<dbReference type="AlphaFoldDB" id="A0A922TAK2"/>
<keyword evidence="8" id="KW-1185">Reference proteome</keyword>
<dbReference type="PANTHER" id="PTHR37422">
    <property type="entry name" value="TEICHURONIC ACID BIOSYNTHESIS PROTEIN TUAE"/>
    <property type="match status" value="1"/>
</dbReference>
<dbReference type="GO" id="GO:0016020">
    <property type="term" value="C:membrane"/>
    <property type="evidence" value="ECO:0007669"/>
    <property type="project" value="UniProtKB-SubCell"/>
</dbReference>
<feature type="domain" description="O-antigen ligase-related" evidence="6">
    <location>
        <begin position="185"/>
        <end position="331"/>
    </location>
</feature>
<evidence type="ECO:0000256" key="3">
    <source>
        <dbReference type="ARBA" id="ARBA00022989"/>
    </source>
</evidence>
<comment type="subcellular location">
    <subcellularLocation>
        <location evidence="1">Membrane</location>
        <topology evidence="1">Multi-pass membrane protein</topology>
    </subcellularLocation>
</comment>
<dbReference type="Pfam" id="PF04932">
    <property type="entry name" value="Wzy_C"/>
    <property type="match status" value="1"/>
</dbReference>
<gene>
    <name evidence="7" type="ORF">GV68_15680</name>
</gene>
<organism evidence="7 8">
    <name type="scientific">Pseudorhizobium pelagicum</name>
    <dbReference type="NCBI Taxonomy" id="1509405"/>
    <lineage>
        <taxon>Bacteria</taxon>
        <taxon>Pseudomonadati</taxon>
        <taxon>Pseudomonadota</taxon>
        <taxon>Alphaproteobacteria</taxon>
        <taxon>Hyphomicrobiales</taxon>
        <taxon>Rhizobiaceae</taxon>
        <taxon>Rhizobium/Agrobacterium group</taxon>
        <taxon>Pseudorhizobium</taxon>
    </lineage>
</organism>
<feature type="transmembrane region" description="Helical" evidence="5">
    <location>
        <begin position="186"/>
        <end position="211"/>
    </location>
</feature>
<keyword evidence="4 5" id="KW-0472">Membrane</keyword>
<dbReference type="Proteomes" id="UP000052167">
    <property type="component" value="Unassembled WGS sequence"/>
</dbReference>
<protein>
    <recommendedName>
        <fullName evidence="6">O-antigen ligase-related domain-containing protein</fullName>
    </recommendedName>
</protein>
<keyword evidence="3 5" id="KW-1133">Transmembrane helix</keyword>
<accession>A0A922TAK2</accession>
<name>A0A922TAK2_9HYPH</name>
<dbReference type="InterPro" id="IPR007016">
    <property type="entry name" value="O-antigen_ligase-rel_domated"/>
</dbReference>
<evidence type="ECO:0000256" key="4">
    <source>
        <dbReference type="ARBA" id="ARBA00023136"/>
    </source>
</evidence>
<evidence type="ECO:0000256" key="2">
    <source>
        <dbReference type="ARBA" id="ARBA00022692"/>
    </source>
</evidence>
<dbReference type="EMBL" id="JOKJ01000003">
    <property type="protein sequence ID" value="KEQ10349.1"/>
    <property type="molecule type" value="Genomic_DNA"/>
</dbReference>
<evidence type="ECO:0000256" key="5">
    <source>
        <dbReference type="SAM" id="Phobius"/>
    </source>
</evidence>
<feature type="transmembrane region" description="Helical" evidence="5">
    <location>
        <begin position="223"/>
        <end position="243"/>
    </location>
</feature>
<reference evidence="7 8" key="1">
    <citation type="submission" date="2014-06" db="EMBL/GenBank/DDBJ databases">
        <title>Rhizobium pelagicum/R2-400B4.</title>
        <authorList>
            <person name="Kimes N.E."/>
            <person name="Lopez-Perez M."/>
        </authorList>
    </citation>
    <scope>NUCLEOTIDE SEQUENCE [LARGE SCALE GENOMIC DNA]</scope>
    <source>
        <strain evidence="7 8">R2-400B4</strain>
    </source>
</reference>
<evidence type="ECO:0000259" key="6">
    <source>
        <dbReference type="Pfam" id="PF04932"/>
    </source>
</evidence>